<dbReference type="PANTHER" id="PTHR43744:SF8">
    <property type="entry name" value="SN-GLYCEROL-3-PHOSPHATE TRANSPORT SYSTEM PERMEASE PROTEIN UGPE"/>
    <property type="match status" value="1"/>
</dbReference>
<evidence type="ECO:0000256" key="2">
    <source>
        <dbReference type="ARBA" id="ARBA00022448"/>
    </source>
</evidence>
<name>A0A2I1KSV4_9ACTO</name>
<accession>A0A2I1KSV4</accession>
<evidence type="ECO:0000256" key="3">
    <source>
        <dbReference type="ARBA" id="ARBA00022475"/>
    </source>
</evidence>
<feature type="domain" description="ABC transmembrane type-1" evidence="8">
    <location>
        <begin position="68"/>
        <end position="256"/>
    </location>
</feature>
<feature type="transmembrane region" description="Helical" evidence="7">
    <location>
        <begin position="235"/>
        <end position="256"/>
    </location>
</feature>
<keyword evidence="5 7" id="KW-1133">Transmembrane helix</keyword>
<protein>
    <submittedName>
        <fullName evidence="9">Carbohydrate ABC transporter permease</fullName>
    </submittedName>
</protein>
<comment type="similarity">
    <text evidence="7">Belongs to the binding-protein-dependent transport system permease family.</text>
</comment>
<sequence>MSAMNRVWKAITAIILLAFVVTALLPFILMVINALQPADRLSWSLNPSDVSFHNFSVLFSTYGFGRALATSTVIVCLSCVINAIVCSMAAFAFAKKPFPGSGALFWIYLATMMVPGQITLIPLFIIMRDLGLLNTHISLSLPVINAFGVFLIYQFIKGVPNDLMEAARIDGASDRRIFTSIIIPLIRPVLVALTVFTFLTVWNDFLWPLVSISDQQMTTVTLAVSNLQGAFAKRYGLVMAGATISFLIPLGVYLLLQRQFVEGVAATGLKG</sequence>
<dbReference type="InterPro" id="IPR035906">
    <property type="entry name" value="MetI-like_sf"/>
</dbReference>
<proteinExistence type="inferred from homology"/>
<dbReference type="Gene3D" id="1.10.3720.10">
    <property type="entry name" value="MetI-like"/>
    <property type="match status" value="1"/>
</dbReference>
<comment type="subcellular location">
    <subcellularLocation>
        <location evidence="1 7">Cell membrane</location>
        <topology evidence="1 7">Multi-pass membrane protein</topology>
    </subcellularLocation>
</comment>
<dbReference type="GeneID" id="81708544"/>
<evidence type="ECO:0000313" key="10">
    <source>
        <dbReference type="Proteomes" id="UP000234778"/>
    </source>
</evidence>
<feature type="transmembrane region" description="Helical" evidence="7">
    <location>
        <begin position="177"/>
        <end position="202"/>
    </location>
</feature>
<evidence type="ECO:0000256" key="4">
    <source>
        <dbReference type="ARBA" id="ARBA00022692"/>
    </source>
</evidence>
<gene>
    <name evidence="9" type="ORF">CYJ26_06315</name>
</gene>
<feature type="transmembrane region" description="Helical" evidence="7">
    <location>
        <begin position="67"/>
        <end position="93"/>
    </location>
</feature>
<dbReference type="InterPro" id="IPR000515">
    <property type="entry name" value="MetI-like"/>
</dbReference>
<keyword evidence="2 7" id="KW-0813">Transport</keyword>
<reference evidence="9 10" key="1">
    <citation type="submission" date="2017-12" db="EMBL/GenBank/DDBJ databases">
        <title>Phylogenetic diversity of female urinary microbiome.</title>
        <authorList>
            <person name="Thomas-White K."/>
            <person name="Wolfe A.J."/>
        </authorList>
    </citation>
    <scope>NUCLEOTIDE SEQUENCE [LARGE SCALE GENOMIC DNA]</scope>
    <source>
        <strain evidence="9 10">UMB0319</strain>
    </source>
</reference>
<feature type="transmembrane region" description="Helical" evidence="7">
    <location>
        <begin position="137"/>
        <end position="156"/>
    </location>
</feature>
<evidence type="ECO:0000313" key="9">
    <source>
        <dbReference type="EMBL" id="PKY98705.1"/>
    </source>
</evidence>
<organism evidence="9 10">
    <name type="scientific">Actinomyces urogenitalis</name>
    <dbReference type="NCBI Taxonomy" id="103621"/>
    <lineage>
        <taxon>Bacteria</taxon>
        <taxon>Bacillati</taxon>
        <taxon>Actinomycetota</taxon>
        <taxon>Actinomycetes</taxon>
        <taxon>Actinomycetales</taxon>
        <taxon>Actinomycetaceae</taxon>
        <taxon>Actinomyces</taxon>
    </lineage>
</organism>
<dbReference type="SUPFAM" id="SSF161098">
    <property type="entry name" value="MetI-like"/>
    <property type="match status" value="1"/>
</dbReference>
<dbReference type="Proteomes" id="UP000234778">
    <property type="component" value="Unassembled WGS sequence"/>
</dbReference>
<dbReference type="EMBL" id="PKHA01000005">
    <property type="protein sequence ID" value="PKY98705.1"/>
    <property type="molecule type" value="Genomic_DNA"/>
</dbReference>
<comment type="caution">
    <text evidence="9">The sequence shown here is derived from an EMBL/GenBank/DDBJ whole genome shotgun (WGS) entry which is preliminary data.</text>
</comment>
<dbReference type="Pfam" id="PF00528">
    <property type="entry name" value="BPD_transp_1"/>
    <property type="match status" value="1"/>
</dbReference>
<keyword evidence="6 7" id="KW-0472">Membrane</keyword>
<dbReference type="GO" id="GO:0005886">
    <property type="term" value="C:plasma membrane"/>
    <property type="evidence" value="ECO:0007669"/>
    <property type="project" value="UniProtKB-SubCell"/>
</dbReference>
<dbReference type="AlphaFoldDB" id="A0A2I1KSV4"/>
<dbReference type="CDD" id="cd06261">
    <property type="entry name" value="TM_PBP2"/>
    <property type="match status" value="1"/>
</dbReference>
<dbReference type="PROSITE" id="PS50928">
    <property type="entry name" value="ABC_TM1"/>
    <property type="match status" value="1"/>
</dbReference>
<evidence type="ECO:0000256" key="7">
    <source>
        <dbReference type="RuleBase" id="RU363032"/>
    </source>
</evidence>
<dbReference type="PANTHER" id="PTHR43744">
    <property type="entry name" value="ABC TRANSPORTER PERMEASE PROTEIN MG189-RELATED-RELATED"/>
    <property type="match status" value="1"/>
</dbReference>
<evidence type="ECO:0000256" key="5">
    <source>
        <dbReference type="ARBA" id="ARBA00022989"/>
    </source>
</evidence>
<evidence type="ECO:0000259" key="8">
    <source>
        <dbReference type="PROSITE" id="PS50928"/>
    </source>
</evidence>
<evidence type="ECO:0000256" key="6">
    <source>
        <dbReference type="ARBA" id="ARBA00023136"/>
    </source>
</evidence>
<keyword evidence="4 7" id="KW-0812">Transmembrane</keyword>
<feature type="transmembrane region" description="Helical" evidence="7">
    <location>
        <begin position="105"/>
        <end position="125"/>
    </location>
</feature>
<evidence type="ECO:0000256" key="1">
    <source>
        <dbReference type="ARBA" id="ARBA00004651"/>
    </source>
</evidence>
<dbReference type="RefSeq" id="WP_024036812.1">
    <property type="nucleotide sequence ID" value="NZ_CP136961.1"/>
</dbReference>
<keyword evidence="3" id="KW-1003">Cell membrane</keyword>
<dbReference type="GO" id="GO:0055085">
    <property type="term" value="P:transmembrane transport"/>
    <property type="evidence" value="ECO:0007669"/>
    <property type="project" value="InterPro"/>
</dbReference>